<evidence type="ECO:0000313" key="1">
    <source>
        <dbReference type="EMBL" id="KAK7679453.1"/>
    </source>
</evidence>
<proteinExistence type="predicted"/>
<evidence type="ECO:0000313" key="2">
    <source>
        <dbReference type="Proteomes" id="UP001385951"/>
    </source>
</evidence>
<dbReference type="EMBL" id="JASBNA010000059">
    <property type="protein sequence ID" value="KAK7679453.1"/>
    <property type="molecule type" value="Genomic_DNA"/>
</dbReference>
<protein>
    <submittedName>
        <fullName evidence="1">Uncharacterized protein</fullName>
    </submittedName>
</protein>
<reference evidence="1 2" key="1">
    <citation type="submission" date="2022-09" db="EMBL/GenBank/DDBJ databases">
        <authorList>
            <person name="Palmer J.M."/>
        </authorList>
    </citation>
    <scope>NUCLEOTIDE SEQUENCE [LARGE SCALE GENOMIC DNA]</scope>
    <source>
        <strain evidence="1 2">DSM 7382</strain>
    </source>
</reference>
<name>A0AAW0FEZ2_9APHY</name>
<comment type="caution">
    <text evidence="1">The sequence shown here is derived from an EMBL/GenBank/DDBJ whole genome shotgun (WGS) entry which is preliminary data.</text>
</comment>
<organism evidence="1 2">
    <name type="scientific">Cerrena zonata</name>
    <dbReference type="NCBI Taxonomy" id="2478898"/>
    <lineage>
        <taxon>Eukaryota</taxon>
        <taxon>Fungi</taxon>
        <taxon>Dikarya</taxon>
        <taxon>Basidiomycota</taxon>
        <taxon>Agaricomycotina</taxon>
        <taxon>Agaricomycetes</taxon>
        <taxon>Polyporales</taxon>
        <taxon>Cerrenaceae</taxon>
        <taxon>Cerrena</taxon>
    </lineage>
</organism>
<keyword evidence="2" id="KW-1185">Reference proteome</keyword>
<sequence>MQQSVPVPTNATQAKDRHYAQLGHSLARLSQAVGQTADLSEQLKVTLDAMKMLAANHAAQFMTVAAELNPDPESDGEQSR</sequence>
<dbReference type="Proteomes" id="UP001385951">
    <property type="component" value="Unassembled WGS sequence"/>
</dbReference>
<accession>A0AAW0FEZ2</accession>
<gene>
    <name evidence="1" type="ORF">QCA50_017507</name>
</gene>
<dbReference type="AlphaFoldDB" id="A0AAW0FEZ2"/>